<dbReference type="Gene3D" id="2.60.40.1120">
    <property type="entry name" value="Carboxypeptidase-like, regulatory domain"/>
    <property type="match status" value="1"/>
</dbReference>
<evidence type="ECO:0000313" key="10">
    <source>
        <dbReference type="Proteomes" id="UP000324611"/>
    </source>
</evidence>
<comment type="subcellular location">
    <subcellularLocation>
        <location evidence="1 7">Cell outer membrane</location>
        <topology evidence="1 7">Multi-pass membrane protein</topology>
    </subcellularLocation>
</comment>
<keyword evidence="4 7" id="KW-0812">Transmembrane</keyword>
<accession>A0A5B2VSW9</accession>
<evidence type="ECO:0000256" key="4">
    <source>
        <dbReference type="ARBA" id="ARBA00022692"/>
    </source>
</evidence>
<evidence type="ECO:0000256" key="3">
    <source>
        <dbReference type="ARBA" id="ARBA00022452"/>
    </source>
</evidence>
<dbReference type="InterPro" id="IPR008969">
    <property type="entry name" value="CarboxyPept-like_regulatory"/>
</dbReference>
<evidence type="ECO:0000256" key="6">
    <source>
        <dbReference type="ARBA" id="ARBA00023237"/>
    </source>
</evidence>
<dbReference type="SUPFAM" id="SSF49464">
    <property type="entry name" value="Carboxypeptidase regulatory domain-like"/>
    <property type="match status" value="1"/>
</dbReference>
<evidence type="ECO:0000313" key="9">
    <source>
        <dbReference type="EMBL" id="KAA2241750.1"/>
    </source>
</evidence>
<evidence type="ECO:0000256" key="5">
    <source>
        <dbReference type="ARBA" id="ARBA00023136"/>
    </source>
</evidence>
<dbReference type="InterPro" id="IPR037066">
    <property type="entry name" value="Plug_dom_sf"/>
</dbReference>
<keyword evidence="2 7" id="KW-0813">Transport</keyword>
<comment type="caution">
    <text evidence="9">The sequence shown here is derived from an EMBL/GenBank/DDBJ whole genome shotgun (WGS) entry which is preliminary data.</text>
</comment>
<reference evidence="9 10" key="2">
    <citation type="submission" date="2019-09" db="EMBL/GenBank/DDBJ databases">
        <authorList>
            <person name="Jin C."/>
        </authorList>
    </citation>
    <scope>NUCLEOTIDE SEQUENCE [LARGE SCALE GENOMIC DNA]</scope>
    <source>
        <strain evidence="9 10">BN140078</strain>
    </source>
</reference>
<dbReference type="InterPro" id="IPR012910">
    <property type="entry name" value="Plug_dom"/>
</dbReference>
<dbReference type="PROSITE" id="PS52016">
    <property type="entry name" value="TONB_DEPENDENT_REC_3"/>
    <property type="match status" value="1"/>
</dbReference>
<protein>
    <submittedName>
        <fullName evidence="9">SusC/RagA family TonB-linked outer membrane protein</fullName>
    </submittedName>
</protein>
<dbReference type="InterPro" id="IPR023996">
    <property type="entry name" value="TonB-dep_OMP_SusC/RagA"/>
</dbReference>
<name>A0A5B2VSW9_9BACT</name>
<dbReference type="Pfam" id="PF07715">
    <property type="entry name" value="Plug"/>
    <property type="match status" value="1"/>
</dbReference>
<dbReference type="Gene3D" id="2.170.130.10">
    <property type="entry name" value="TonB-dependent receptor, plug domain"/>
    <property type="match status" value="1"/>
</dbReference>
<dbReference type="GO" id="GO:0009279">
    <property type="term" value="C:cell outer membrane"/>
    <property type="evidence" value="ECO:0007669"/>
    <property type="project" value="UniProtKB-SubCell"/>
</dbReference>
<keyword evidence="6 7" id="KW-0998">Cell outer membrane</keyword>
<dbReference type="InterPro" id="IPR039426">
    <property type="entry name" value="TonB-dep_rcpt-like"/>
</dbReference>
<dbReference type="NCBIfam" id="TIGR04057">
    <property type="entry name" value="SusC_RagA_signa"/>
    <property type="match status" value="1"/>
</dbReference>
<comment type="similarity">
    <text evidence="7">Belongs to the TonB-dependent receptor family.</text>
</comment>
<organism evidence="9 10">
    <name type="scientific">Chitinophaga agrisoli</name>
    <dbReference type="NCBI Taxonomy" id="2607653"/>
    <lineage>
        <taxon>Bacteria</taxon>
        <taxon>Pseudomonadati</taxon>
        <taxon>Bacteroidota</taxon>
        <taxon>Chitinophagia</taxon>
        <taxon>Chitinophagales</taxon>
        <taxon>Chitinophagaceae</taxon>
        <taxon>Chitinophaga</taxon>
    </lineage>
</organism>
<evidence type="ECO:0000256" key="2">
    <source>
        <dbReference type="ARBA" id="ARBA00022448"/>
    </source>
</evidence>
<keyword evidence="10" id="KW-1185">Reference proteome</keyword>
<evidence type="ECO:0000256" key="1">
    <source>
        <dbReference type="ARBA" id="ARBA00004571"/>
    </source>
</evidence>
<dbReference type="InterPro" id="IPR023997">
    <property type="entry name" value="TonB-dep_OMP_SusC/RagA_CS"/>
</dbReference>
<keyword evidence="5 7" id="KW-0472">Membrane</keyword>
<gene>
    <name evidence="9" type="ORF">F0L74_17955</name>
</gene>
<proteinExistence type="inferred from homology"/>
<dbReference type="SUPFAM" id="SSF56935">
    <property type="entry name" value="Porins"/>
    <property type="match status" value="1"/>
</dbReference>
<evidence type="ECO:0000259" key="8">
    <source>
        <dbReference type="Pfam" id="PF07715"/>
    </source>
</evidence>
<evidence type="ECO:0000256" key="7">
    <source>
        <dbReference type="PROSITE-ProRule" id="PRU01360"/>
    </source>
</evidence>
<dbReference type="InterPro" id="IPR036942">
    <property type="entry name" value="Beta-barrel_TonB_sf"/>
</dbReference>
<sequence length="1106" mass="123175">MLSRVSYGMFYRLLMTPLLIIAGMGLQGLRAQHLPGNERVTLAGKQIAIADVFRSIWEQTGMQAFYNDEQLSSAEKIDVSFRNERLDQVLTTLLKKRRLTWYYREETFVILPVKDPPADAGKDEMMEKEVTITGTVTSQSDNTPIPVASIQIKGSQHGVHTDESGTFTLPVNGPTTLMIRSMGYDPKEITVSNKQPEHLKIRLTPAIKGLNEVLVIAYGTAIRRNLTGSVSRITAEDISQQPVANPLQAMQGRVTGLNIMQTSGLPGSDYKVELRGRNSISSGNNPFYIVDGVPFTATTLSWASDLGTSLGANMSSSPLNLINVADIESIDVLKDADATAIYGSRGANGVILITTKKGRKGPAGAHVSVYTGIGQVGHRVQYLNTQQYLQMRREAFANDGATPSATDYDMHWDSTRYTNWQREMIGGASRIMDAQANVSGGSEHAQFAMGAGYRRESTVYPGSFAYQKGAVSMRASFSTLDENKRGKALFSANYVTDRNQLPSTDLTVLSTVSPNAPRPYDENGVLNWEHGAFDNPYANLLKRYTMNSNNLLASAVLSYEVLPGLQVKTSMGYTRMQMNETQINPIISLNPSYDYASGYSLFADGNISSWIVEPQAIYEKKWQHGKHRSKLNVLAGLTFQQDWRSQRSFLGTGYTSDALLEDMTSAAVLTRLGVVNTQYRYNAAFGRINYILDERYILNLTGRRDGSSRFGPDNRFANFGAAGAAWIFSQEKWLKGLSPFLSFGKLRGSYGITGNDQITDYGYLDTYVVAPLYQDDRGLMASRLYNPAYSWEKNLKLEAGLELGFADDRVLFNVNWYYNRSSNQLVDYTLPGATGFPSIRRNLPALVSNTGYEFELVTTNISRGRFSWSSSLNLSMPRNKLVRFPGLQSSSYNAWYTEGQPLNVFKGAHLLGVDPKTGVYVFEDMNKDSAFTFPGDYTAVKKTGTLLYGGWQNSFQFRNWQLDVLFQYVKQNNFSYLYANVMPGMNANQPVSVLDRWQQPGVNTAIQQYTQSPGSPAGLAFAIAMASSDQMYNDASFIRLKNICLTYQLPAKWLKKCRLKNSQVFLQGQNVFTITRYPGIDPETAAQLETYPPLRSLILGLRFNFF</sequence>
<dbReference type="EMBL" id="VUOC01000003">
    <property type="protein sequence ID" value="KAA2241750.1"/>
    <property type="molecule type" value="Genomic_DNA"/>
</dbReference>
<dbReference type="Pfam" id="PF13715">
    <property type="entry name" value="CarbopepD_reg_2"/>
    <property type="match status" value="1"/>
</dbReference>
<reference evidence="9 10" key="1">
    <citation type="submission" date="2019-09" db="EMBL/GenBank/DDBJ databases">
        <title>Chitinophaga ginsengihumi sp. nov., isolated from soil of ginseng rhizosphere.</title>
        <authorList>
            <person name="Lee J."/>
        </authorList>
    </citation>
    <scope>NUCLEOTIDE SEQUENCE [LARGE SCALE GENOMIC DNA]</scope>
    <source>
        <strain evidence="9 10">BN140078</strain>
    </source>
</reference>
<dbReference type="NCBIfam" id="TIGR04056">
    <property type="entry name" value="OMP_RagA_SusC"/>
    <property type="match status" value="1"/>
</dbReference>
<dbReference type="Proteomes" id="UP000324611">
    <property type="component" value="Unassembled WGS sequence"/>
</dbReference>
<feature type="domain" description="TonB-dependent receptor plug" evidence="8">
    <location>
        <begin position="224"/>
        <end position="350"/>
    </location>
</feature>
<dbReference type="AlphaFoldDB" id="A0A5B2VSW9"/>
<keyword evidence="3 7" id="KW-1134">Transmembrane beta strand</keyword>
<dbReference type="Gene3D" id="2.40.170.20">
    <property type="entry name" value="TonB-dependent receptor, beta-barrel domain"/>
    <property type="match status" value="1"/>
</dbReference>